<name>A0A2B9DLG1_BACCE</name>
<evidence type="ECO:0000259" key="1">
    <source>
        <dbReference type="Pfam" id="PF17997"/>
    </source>
</evidence>
<dbReference type="InterPro" id="IPR041587">
    <property type="entry name" value="Cry_V"/>
</dbReference>
<dbReference type="Proteomes" id="UP000222054">
    <property type="component" value="Unassembled WGS sequence"/>
</dbReference>
<evidence type="ECO:0000313" key="3">
    <source>
        <dbReference type="EMBL" id="PGM88387.1"/>
    </source>
</evidence>
<gene>
    <name evidence="3" type="ORF">CN958_26295</name>
</gene>
<organism evidence="3 4">
    <name type="scientific">Bacillus cereus</name>
    <dbReference type="NCBI Taxonomy" id="1396"/>
    <lineage>
        <taxon>Bacteria</taxon>
        <taxon>Bacillati</taxon>
        <taxon>Bacillota</taxon>
        <taxon>Bacilli</taxon>
        <taxon>Bacillales</taxon>
        <taxon>Bacillaceae</taxon>
        <taxon>Bacillus</taxon>
        <taxon>Bacillus cereus group</taxon>
    </lineage>
</organism>
<protein>
    <submittedName>
        <fullName evidence="3">Uncharacterized protein</fullName>
    </submittedName>
</protein>
<dbReference type="Gene3D" id="2.60.120.260">
    <property type="entry name" value="Galactose-binding domain-like"/>
    <property type="match status" value="1"/>
</dbReference>
<dbReference type="Pfam" id="PF17997">
    <property type="entry name" value="Cry1Ac_D5"/>
    <property type="match status" value="1"/>
</dbReference>
<accession>A0A2B9DLG1</accession>
<proteinExistence type="predicted"/>
<evidence type="ECO:0000313" key="4">
    <source>
        <dbReference type="Proteomes" id="UP000222054"/>
    </source>
</evidence>
<dbReference type="AlphaFoldDB" id="A0A2B9DLG1"/>
<dbReference type="Pfam" id="PF21463">
    <property type="entry name" value="Cry1Ac_dom-VII"/>
    <property type="match status" value="1"/>
</dbReference>
<feature type="domain" description="Cry1Ac-like" evidence="2">
    <location>
        <begin position="154"/>
        <end position="232"/>
    </location>
</feature>
<feature type="domain" description="Pesticidal crystal protein Cry" evidence="1">
    <location>
        <begin position="1"/>
        <end position="35"/>
    </location>
</feature>
<evidence type="ECO:0000259" key="2">
    <source>
        <dbReference type="Pfam" id="PF21463"/>
    </source>
</evidence>
<sequence>DTGELNRDQNLGIWVGFKIGTTDGMATVDNLEVIEANPLIGEALARVKKREHKWKQKWTEKRMKIEKAVQTARGAIQALFTDSNQNRMKPDITLNHILQAETWVQKIPYVYNEFLQGALPPVPGEIYDIFQQLSSAVAIARSLYEQRNVLRNGDFMAGLLNWRGAKGAIVQKIGNASVLVMSDWSANLSQDVCVNPEHGYILRVTAKKEGFGEGYVKISDGTNDNTETLKFTVGEEATSSLSSDMRSNLRERYNEQNMPNASEEAYGTNGYASNPMTNYPSDNYGANAYPGVNNNRNYQSETTRMNGPSNNYEVNAYRGSANMKNNGVGCSCGCSTNAYAGENMRRNDASNENGSGYGCGCRTYINNSTDSYASPMTTQNGSSLSGYVTKTVEIFPEMNRVCIEIGETSGIFKVESIELIRMDCE</sequence>
<comment type="caution">
    <text evidence="3">The sequence shown here is derived from an EMBL/GenBank/DDBJ whole genome shotgun (WGS) entry which is preliminary data.</text>
</comment>
<dbReference type="InterPro" id="IPR048645">
    <property type="entry name" value="Cry1Ac-like_dom-VII"/>
</dbReference>
<feature type="non-terminal residue" evidence="3">
    <location>
        <position position="1"/>
    </location>
</feature>
<reference evidence="3 4" key="1">
    <citation type="submission" date="2017-09" db="EMBL/GenBank/DDBJ databases">
        <title>Large-scale bioinformatics analysis of Bacillus genomes uncovers conserved roles of natural products in bacterial physiology.</title>
        <authorList>
            <consortium name="Agbiome Team Llc"/>
            <person name="Bleich R.M."/>
            <person name="Grubbs K.J."/>
            <person name="Santa Maria K.C."/>
            <person name="Allen S.E."/>
            <person name="Farag S."/>
            <person name="Shank E.A."/>
            <person name="Bowers A."/>
        </authorList>
    </citation>
    <scope>NUCLEOTIDE SEQUENCE [LARGE SCALE GENOMIC DNA]</scope>
    <source>
        <strain evidence="3 4">AFS053130</strain>
    </source>
</reference>
<dbReference type="EMBL" id="NUHO01000197">
    <property type="protein sequence ID" value="PGM88387.1"/>
    <property type="molecule type" value="Genomic_DNA"/>
</dbReference>